<keyword evidence="2" id="KW-0645">Protease</keyword>
<dbReference type="PANTHER" id="PTHR47967:SF66">
    <property type="entry name" value="ASPARTIC PROTEINASE CDR1-RELATED"/>
    <property type="match status" value="1"/>
</dbReference>
<evidence type="ECO:0000256" key="4">
    <source>
        <dbReference type="ARBA" id="ARBA00022750"/>
    </source>
</evidence>
<dbReference type="CDD" id="cd05476">
    <property type="entry name" value="pepsin_A_like_plant"/>
    <property type="match status" value="1"/>
</dbReference>
<dbReference type="Proteomes" id="UP001374535">
    <property type="component" value="Chromosome 7"/>
</dbReference>
<evidence type="ECO:0000259" key="7">
    <source>
        <dbReference type="PROSITE" id="PS51767"/>
    </source>
</evidence>
<dbReference type="PROSITE" id="PS00141">
    <property type="entry name" value="ASP_PROTEASE"/>
    <property type="match status" value="1"/>
</dbReference>
<sequence>MCDLEILIEQSVLRLVKIQRPIKSPRPYRAGKIEEQLLVRGYGRSIIRANHFNKSYESANTPHATVTSTVGEYLMSYSIGTPPTQVYGILDTGSDITWLQCQPCKRCYKQITPIFDPSKSKTYKTVSCTTATCRSVQGTSCPSANSSCKYSISYADWSYSQGDLSLDTLTLLSINGYLVKIPGIVIGCGQNNDIFFEHGNSGIVRLSRAPLSLVNQLGPSVGGKFSYCLVPAFSKPSVSSKLNFGNAVVVSGHGTVTTPLFSRGVFYYLNLEGLSVGSTRIGFGSSLHGRGEKGNIIIDSGTPLTHLSNDVYSKLESAVADAVKLQRAKDPNDVLSLCYKATFENINAPVITAHFSGANVSLYGLNTFIKVADSVMCFAFVAGETVIFGNWAQQNVLADFDNKEREIMKSQLLEEGRKSFEALERCSGGALLRDRRKA</sequence>
<dbReference type="InterPro" id="IPR032861">
    <property type="entry name" value="TAXi_N"/>
</dbReference>
<dbReference type="InterPro" id="IPR032799">
    <property type="entry name" value="TAXi_C"/>
</dbReference>
<proteinExistence type="inferred from homology"/>
<dbReference type="Pfam" id="PF14543">
    <property type="entry name" value="TAXi_N"/>
    <property type="match status" value="1"/>
</dbReference>
<evidence type="ECO:0000256" key="6">
    <source>
        <dbReference type="ARBA" id="ARBA00023180"/>
    </source>
</evidence>
<dbReference type="GO" id="GO:0005576">
    <property type="term" value="C:extracellular region"/>
    <property type="evidence" value="ECO:0007669"/>
    <property type="project" value="TreeGrafter"/>
</dbReference>
<dbReference type="GO" id="GO:0004190">
    <property type="term" value="F:aspartic-type endopeptidase activity"/>
    <property type="evidence" value="ECO:0007669"/>
    <property type="project" value="UniProtKB-KW"/>
</dbReference>
<dbReference type="InterPro" id="IPR051708">
    <property type="entry name" value="Plant_Aspart_Prot_A1"/>
</dbReference>
<dbReference type="Pfam" id="PF14541">
    <property type="entry name" value="TAXi_C"/>
    <property type="match status" value="1"/>
</dbReference>
<dbReference type="FunFam" id="2.40.70.10:FF:000016">
    <property type="entry name" value="Probable aspartic protease At2g35615"/>
    <property type="match status" value="1"/>
</dbReference>
<dbReference type="InterPro" id="IPR001969">
    <property type="entry name" value="Aspartic_peptidase_AS"/>
</dbReference>
<dbReference type="InterPro" id="IPR034161">
    <property type="entry name" value="Pepsin-like_plant"/>
</dbReference>
<keyword evidence="4" id="KW-0064">Aspartyl protease</keyword>
<protein>
    <recommendedName>
        <fullName evidence="7">Peptidase A1 domain-containing protein</fullName>
    </recommendedName>
</protein>
<dbReference type="GO" id="GO:0006508">
    <property type="term" value="P:proteolysis"/>
    <property type="evidence" value="ECO:0007669"/>
    <property type="project" value="UniProtKB-KW"/>
</dbReference>
<keyword evidence="6" id="KW-0325">Glycoprotein</keyword>
<dbReference type="PROSITE" id="PS51767">
    <property type="entry name" value="PEPTIDASE_A1"/>
    <property type="match status" value="1"/>
</dbReference>
<dbReference type="InterPro" id="IPR033121">
    <property type="entry name" value="PEPTIDASE_A1"/>
</dbReference>
<dbReference type="EMBL" id="CP144694">
    <property type="protein sequence ID" value="WVZ02886.1"/>
    <property type="molecule type" value="Genomic_DNA"/>
</dbReference>
<accession>A0AAQ3N5U2</accession>
<organism evidence="8 9">
    <name type="scientific">Vigna mungo</name>
    <name type="common">Black gram</name>
    <name type="synonym">Phaseolus mungo</name>
    <dbReference type="NCBI Taxonomy" id="3915"/>
    <lineage>
        <taxon>Eukaryota</taxon>
        <taxon>Viridiplantae</taxon>
        <taxon>Streptophyta</taxon>
        <taxon>Embryophyta</taxon>
        <taxon>Tracheophyta</taxon>
        <taxon>Spermatophyta</taxon>
        <taxon>Magnoliopsida</taxon>
        <taxon>eudicotyledons</taxon>
        <taxon>Gunneridae</taxon>
        <taxon>Pentapetalae</taxon>
        <taxon>rosids</taxon>
        <taxon>fabids</taxon>
        <taxon>Fabales</taxon>
        <taxon>Fabaceae</taxon>
        <taxon>Papilionoideae</taxon>
        <taxon>50 kb inversion clade</taxon>
        <taxon>NPAAA clade</taxon>
        <taxon>indigoferoid/millettioid clade</taxon>
        <taxon>Phaseoleae</taxon>
        <taxon>Vigna</taxon>
    </lineage>
</organism>
<gene>
    <name evidence="8" type="ORF">V8G54_023692</name>
</gene>
<comment type="similarity">
    <text evidence="1">Belongs to the peptidase A1 family.</text>
</comment>
<evidence type="ECO:0000313" key="8">
    <source>
        <dbReference type="EMBL" id="WVZ02886.1"/>
    </source>
</evidence>
<dbReference type="Gene3D" id="2.40.70.10">
    <property type="entry name" value="Acid Proteases"/>
    <property type="match status" value="2"/>
</dbReference>
<keyword evidence="9" id="KW-1185">Reference proteome</keyword>
<evidence type="ECO:0000256" key="5">
    <source>
        <dbReference type="ARBA" id="ARBA00022801"/>
    </source>
</evidence>
<evidence type="ECO:0000256" key="1">
    <source>
        <dbReference type="ARBA" id="ARBA00007447"/>
    </source>
</evidence>
<keyword evidence="3" id="KW-0732">Signal</keyword>
<evidence type="ECO:0000313" key="9">
    <source>
        <dbReference type="Proteomes" id="UP001374535"/>
    </source>
</evidence>
<dbReference type="SUPFAM" id="SSF50630">
    <property type="entry name" value="Acid proteases"/>
    <property type="match status" value="1"/>
</dbReference>
<feature type="domain" description="Peptidase A1" evidence="7">
    <location>
        <begin position="73"/>
        <end position="410"/>
    </location>
</feature>
<dbReference type="InterPro" id="IPR021109">
    <property type="entry name" value="Peptidase_aspartic_dom_sf"/>
</dbReference>
<name>A0AAQ3N5U2_VIGMU</name>
<keyword evidence="5" id="KW-0378">Hydrolase</keyword>
<evidence type="ECO:0000256" key="3">
    <source>
        <dbReference type="ARBA" id="ARBA00022729"/>
    </source>
</evidence>
<dbReference type="PANTHER" id="PTHR47967">
    <property type="entry name" value="OS07G0603500 PROTEIN-RELATED"/>
    <property type="match status" value="1"/>
</dbReference>
<dbReference type="AlphaFoldDB" id="A0AAQ3N5U2"/>
<reference evidence="8 9" key="1">
    <citation type="journal article" date="2023" name="Life. Sci Alliance">
        <title>Evolutionary insights into 3D genome organization and epigenetic landscape of Vigna mungo.</title>
        <authorList>
            <person name="Junaid A."/>
            <person name="Singh B."/>
            <person name="Bhatia S."/>
        </authorList>
    </citation>
    <scope>NUCLEOTIDE SEQUENCE [LARGE SCALE GENOMIC DNA]</scope>
    <source>
        <strain evidence="8">Urdbean</strain>
    </source>
</reference>
<evidence type="ECO:0000256" key="2">
    <source>
        <dbReference type="ARBA" id="ARBA00022670"/>
    </source>
</evidence>